<comment type="caution">
    <text evidence="1">The sequence shown here is derived from an EMBL/GenBank/DDBJ whole genome shotgun (WGS) entry which is preliminary data.</text>
</comment>
<dbReference type="EMBL" id="PRCE01000103">
    <property type="protein sequence ID" value="RTJ97560.1"/>
    <property type="molecule type" value="Genomic_DNA"/>
</dbReference>
<dbReference type="RefSeq" id="WP_126237152.1">
    <property type="nucleotide sequence ID" value="NZ_JASUQV010000018.1"/>
</dbReference>
<dbReference type="AlphaFoldDB" id="A0A431FH64"/>
<evidence type="ECO:0000313" key="1">
    <source>
        <dbReference type="EMBL" id="RTJ97560.1"/>
    </source>
</evidence>
<dbReference type="Proteomes" id="UP000286791">
    <property type="component" value="Unassembled WGS sequence"/>
</dbReference>
<gene>
    <name evidence="1" type="ORF">C3H48_08490</name>
</gene>
<accession>A0A431FH64</accession>
<proteinExistence type="predicted"/>
<name>A0A431FH64_CAMJU</name>
<sequence>MKKYQKSNIHSLRVDADLKAFLDSLTNANQFVIQVLKDTQEFKDFKRKLEALKDENQPSLF</sequence>
<reference evidence="1" key="1">
    <citation type="journal article" date="2019" name="Appl. Environ. Microbiol.">
        <title>Population genetics and characterization of Campylobacter jejuni isolates in western jackdaws and game birds in Finland.</title>
        <authorList>
            <person name="Kovanen S."/>
            <person name="Rossi M."/>
            <person name="Pohja-Mykra M."/>
            <person name="Nieminen T."/>
            <person name="Raunio-Saarnisto M."/>
            <person name="Sauvala M."/>
            <person name="Fredriksson-Ahomaa M."/>
            <person name="Hanninen M.L."/>
            <person name="Kivisto R."/>
        </authorList>
    </citation>
    <scope>NUCLEOTIDE SEQUENCE [LARGE SCALE GENOMIC DNA]</scope>
    <source>
        <strain evidence="1">CB304</strain>
    </source>
</reference>
<organism evidence="1 2">
    <name type="scientific">Campylobacter jejuni</name>
    <dbReference type="NCBI Taxonomy" id="197"/>
    <lineage>
        <taxon>Bacteria</taxon>
        <taxon>Pseudomonadati</taxon>
        <taxon>Campylobacterota</taxon>
        <taxon>Epsilonproteobacteria</taxon>
        <taxon>Campylobacterales</taxon>
        <taxon>Campylobacteraceae</taxon>
        <taxon>Campylobacter</taxon>
    </lineage>
</organism>
<evidence type="ECO:0000313" key="2">
    <source>
        <dbReference type="Proteomes" id="UP000286791"/>
    </source>
</evidence>
<protein>
    <submittedName>
        <fullName evidence="1">Uncharacterized protein</fullName>
    </submittedName>
</protein>